<dbReference type="AlphaFoldDB" id="A0A4P9WN23"/>
<gene>
    <name evidence="2" type="ORF">BDK51DRAFT_46594</name>
</gene>
<dbReference type="InterPro" id="IPR043918">
    <property type="entry name" value="DUF5760"/>
</dbReference>
<feature type="coiled-coil region" evidence="1">
    <location>
        <begin position="34"/>
        <end position="68"/>
    </location>
</feature>
<dbReference type="EMBL" id="KZ993879">
    <property type="protein sequence ID" value="RKO94501.1"/>
    <property type="molecule type" value="Genomic_DNA"/>
</dbReference>
<accession>A0A4P9WN23</accession>
<evidence type="ECO:0000313" key="2">
    <source>
        <dbReference type="EMBL" id="RKO94501.1"/>
    </source>
</evidence>
<evidence type="ECO:0000313" key="3">
    <source>
        <dbReference type="Proteomes" id="UP000269721"/>
    </source>
</evidence>
<proteinExistence type="predicted"/>
<dbReference type="Proteomes" id="UP000269721">
    <property type="component" value="Unassembled WGS sequence"/>
</dbReference>
<sequence length="145" mass="16651">MSDVESCSSNQNKKDYNTEKWVVTDKFKREISEYVDLSKTIKNAKEDLKLLNERKMELEQIIAEFMNDTGSTDIDTGTDTISIITSKTSQPLNKEYLRQTLLVNIPDENLADQIVELAFSKKTFQNCSESQIGTEERKIKINAIF</sequence>
<dbReference type="OrthoDB" id="2172816at2759"/>
<organism evidence="2 3">
    <name type="scientific">Blyttiomyces helicus</name>
    <dbReference type="NCBI Taxonomy" id="388810"/>
    <lineage>
        <taxon>Eukaryota</taxon>
        <taxon>Fungi</taxon>
        <taxon>Fungi incertae sedis</taxon>
        <taxon>Chytridiomycota</taxon>
        <taxon>Chytridiomycota incertae sedis</taxon>
        <taxon>Chytridiomycetes</taxon>
        <taxon>Chytridiomycetes incertae sedis</taxon>
        <taxon>Blyttiomyces</taxon>
    </lineage>
</organism>
<name>A0A4P9WN23_9FUNG</name>
<keyword evidence="3" id="KW-1185">Reference proteome</keyword>
<keyword evidence="1" id="KW-0175">Coiled coil</keyword>
<reference evidence="3" key="1">
    <citation type="journal article" date="2018" name="Nat. Microbiol.">
        <title>Leveraging single-cell genomics to expand the fungal tree of life.</title>
        <authorList>
            <person name="Ahrendt S.R."/>
            <person name="Quandt C.A."/>
            <person name="Ciobanu D."/>
            <person name="Clum A."/>
            <person name="Salamov A."/>
            <person name="Andreopoulos B."/>
            <person name="Cheng J.F."/>
            <person name="Woyke T."/>
            <person name="Pelin A."/>
            <person name="Henrissat B."/>
            <person name="Reynolds N.K."/>
            <person name="Benny G.L."/>
            <person name="Smith M.E."/>
            <person name="James T.Y."/>
            <person name="Grigoriev I.V."/>
        </authorList>
    </citation>
    <scope>NUCLEOTIDE SEQUENCE [LARGE SCALE GENOMIC DNA]</scope>
</reference>
<dbReference type="Pfam" id="PF19064">
    <property type="entry name" value="DUF5760"/>
    <property type="match status" value="1"/>
</dbReference>
<evidence type="ECO:0000256" key="1">
    <source>
        <dbReference type="SAM" id="Coils"/>
    </source>
</evidence>
<protein>
    <submittedName>
        <fullName evidence="2">Uncharacterized protein</fullName>
    </submittedName>
</protein>